<reference evidence="1" key="1">
    <citation type="submission" date="2021-12" db="EMBL/GenBank/DDBJ databases">
        <title>Convergent genome expansion in fungi linked to evolution of root-endophyte symbiosis.</title>
        <authorList>
            <consortium name="DOE Joint Genome Institute"/>
            <person name="Ke Y.-H."/>
            <person name="Bonito G."/>
            <person name="Liao H.-L."/>
            <person name="Looney B."/>
            <person name="Rojas-Flechas A."/>
            <person name="Nash J."/>
            <person name="Hameed K."/>
            <person name="Schadt C."/>
            <person name="Martin F."/>
            <person name="Crous P.W."/>
            <person name="Miettinen O."/>
            <person name="Magnuson J.K."/>
            <person name="Labbe J."/>
            <person name="Jacobson D."/>
            <person name="Doktycz M.J."/>
            <person name="Veneault-Fourrey C."/>
            <person name="Kuo A."/>
            <person name="Mondo S."/>
            <person name="Calhoun S."/>
            <person name="Riley R."/>
            <person name="Ohm R."/>
            <person name="LaButti K."/>
            <person name="Andreopoulos B."/>
            <person name="Pangilinan J."/>
            <person name="Nolan M."/>
            <person name="Tritt A."/>
            <person name="Clum A."/>
            <person name="Lipzen A."/>
            <person name="Daum C."/>
            <person name="Barry K."/>
            <person name="Grigoriev I.V."/>
            <person name="Vilgalys R."/>
        </authorList>
    </citation>
    <scope>NUCLEOTIDE SEQUENCE</scope>
    <source>
        <strain evidence="1">PMI_201</strain>
    </source>
</reference>
<dbReference type="Proteomes" id="UP001201262">
    <property type="component" value="Unassembled WGS sequence"/>
</dbReference>
<keyword evidence="2" id="KW-1185">Reference proteome</keyword>
<protein>
    <submittedName>
        <fullName evidence="1">Uncharacterized protein</fullName>
    </submittedName>
</protein>
<dbReference type="RefSeq" id="XP_046070730.1">
    <property type="nucleotide sequence ID" value="XM_046220695.1"/>
</dbReference>
<dbReference type="GeneID" id="70250982"/>
<dbReference type="AlphaFoldDB" id="A0AAD4KPY9"/>
<accession>A0AAD4KPY9</accession>
<organism evidence="1 2">
    <name type="scientific">Talaromyces proteolyticus</name>
    <dbReference type="NCBI Taxonomy" id="1131652"/>
    <lineage>
        <taxon>Eukaryota</taxon>
        <taxon>Fungi</taxon>
        <taxon>Dikarya</taxon>
        <taxon>Ascomycota</taxon>
        <taxon>Pezizomycotina</taxon>
        <taxon>Eurotiomycetes</taxon>
        <taxon>Eurotiomycetidae</taxon>
        <taxon>Eurotiales</taxon>
        <taxon>Trichocomaceae</taxon>
        <taxon>Talaromyces</taxon>
        <taxon>Talaromyces sect. Bacilispori</taxon>
    </lineage>
</organism>
<name>A0AAD4KPY9_9EURO</name>
<proteinExistence type="predicted"/>
<dbReference type="EMBL" id="JAJTJA010000008">
    <property type="protein sequence ID" value="KAH8695588.1"/>
    <property type="molecule type" value="Genomic_DNA"/>
</dbReference>
<gene>
    <name evidence="1" type="ORF">BGW36DRAFT_429461</name>
</gene>
<evidence type="ECO:0000313" key="2">
    <source>
        <dbReference type="Proteomes" id="UP001201262"/>
    </source>
</evidence>
<sequence length="118" mass="12980">MPQKERPCRNCALANKAYTYAVRDRKVTVLESYLSDLEGVLLRLRMTRTPGLGAANTSEQGPGLEIAVDQFDPIMEDTTAEVFVSKPKQIPISNCSAMLGAQLESNDSQPESIRPPQI</sequence>
<comment type="caution">
    <text evidence="1">The sequence shown here is derived from an EMBL/GenBank/DDBJ whole genome shotgun (WGS) entry which is preliminary data.</text>
</comment>
<evidence type="ECO:0000313" key="1">
    <source>
        <dbReference type="EMBL" id="KAH8695588.1"/>
    </source>
</evidence>